<comment type="pathway">
    <text evidence="1">Carbohydrate degradation; 2-deoxy-D-ribose 1-phosphate degradation; D-glyceraldehyde 3-phosphate and acetaldehyde from 2-deoxy-alpha-D-ribose 1-phosphate: step 2/2.</text>
</comment>
<proteinExistence type="inferred from homology"/>
<dbReference type="GO" id="GO:0009264">
    <property type="term" value="P:deoxyribonucleotide catabolic process"/>
    <property type="evidence" value="ECO:0007669"/>
    <property type="project" value="UniProtKB-UniRule"/>
</dbReference>
<reference evidence="8 9" key="1">
    <citation type="submission" date="2013-07" db="EMBL/GenBank/DDBJ databases">
        <title>Completed genome of Sphingomonas sanxanigenens NX02.</title>
        <authorList>
            <person name="Ma T."/>
            <person name="Huang H."/>
            <person name="Wu M."/>
            <person name="Li X."/>
            <person name="Li G."/>
        </authorList>
    </citation>
    <scope>NUCLEOTIDE SEQUENCE [LARGE SCALE GENOMIC DNA]</scope>
    <source>
        <strain evidence="8 9">NX02</strain>
    </source>
</reference>
<dbReference type="HOGENOM" id="CLU_053595_3_0_5"/>
<keyword evidence="5" id="KW-0704">Schiff base</keyword>
<evidence type="ECO:0000256" key="7">
    <source>
        <dbReference type="NCBIfam" id="TIGR00126"/>
    </source>
</evidence>
<dbReference type="GO" id="GO:0005737">
    <property type="term" value="C:cytoplasm"/>
    <property type="evidence" value="ECO:0007669"/>
    <property type="project" value="InterPro"/>
</dbReference>
<dbReference type="NCBIfam" id="TIGR00126">
    <property type="entry name" value="deoC"/>
    <property type="match status" value="1"/>
</dbReference>
<dbReference type="AlphaFoldDB" id="W0A9Y0"/>
<dbReference type="OrthoDB" id="6579831at2"/>
<dbReference type="SMART" id="SM01133">
    <property type="entry name" value="DeoC"/>
    <property type="match status" value="1"/>
</dbReference>
<dbReference type="PIRSF" id="PIRSF001357">
    <property type="entry name" value="DeoC"/>
    <property type="match status" value="1"/>
</dbReference>
<sequence length="281" mass="28825">MTARVTPFDAAWIERTVLAPAIVARRIAAMAPATGEGAVADLRIALAATDLTTLQGDDTEDRVRALAERARALGTAAVCVYPAMVPAALEVLGGSGVAVATVAAGFPHGLSPLSTRIAEVAACVALGATEIDIVIRRGHALTGNWQALHDEVAAFRAACGPAHLKTILATGELADPTIIARAALVCIMAGADFVKTSTGKEAVNATVEAGVAMMAAIADWHEVTGARVGFKAAGGIATADEALRWIALARHELGEAWLTPALFRFGASRLVDDIVARLPAA</sequence>
<evidence type="ECO:0000256" key="1">
    <source>
        <dbReference type="ARBA" id="ARBA00004816"/>
    </source>
</evidence>
<dbReference type="eggNOG" id="COG0274">
    <property type="taxonomic scope" value="Bacteria"/>
</dbReference>
<dbReference type="STRING" id="1123269.NX02_10940"/>
<dbReference type="Proteomes" id="UP000018851">
    <property type="component" value="Chromosome"/>
</dbReference>
<dbReference type="RefSeq" id="WP_047099770.1">
    <property type="nucleotide sequence ID" value="NZ_CP006644.1"/>
</dbReference>
<keyword evidence="4" id="KW-0456">Lyase</keyword>
<evidence type="ECO:0000256" key="2">
    <source>
        <dbReference type="ARBA" id="ARBA00009473"/>
    </source>
</evidence>
<evidence type="ECO:0000256" key="5">
    <source>
        <dbReference type="ARBA" id="ARBA00023270"/>
    </source>
</evidence>
<dbReference type="PATRIC" id="fig|1123269.5.peg.2126"/>
<organism evidence="8 9">
    <name type="scientific">Sphingomonas sanxanigenens DSM 19645 = NX02</name>
    <dbReference type="NCBI Taxonomy" id="1123269"/>
    <lineage>
        <taxon>Bacteria</taxon>
        <taxon>Pseudomonadati</taxon>
        <taxon>Pseudomonadota</taxon>
        <taxon>Alphaproteobacteria</taxon>
        <taxon>Sphingomonadales</taxon>
        <taxon>Sphingomonadaceae</taxon>
        <taxon>Sphingomonas</taxon>
    </lineage>
</organism>
<accession>W0A9Y0</accession>
<dbReference type="PANTHER" id="PTHR10889:SF3">
    <property type="entry name" value="DEOXYRIBOSE-PHOSPHATE ALDOLASE"/>
    <property type="match status" value="1"/>
</dbReference>
<dbReference type="CDD" id="cd00959">
    <property type="entry name" value="DeoC"/>
    <property type="match status" value="1"/>
</dbReference>
<evidence type="ECO:0000313" key="8">
    <source>
        <dbReference type="EMBL" id="AHE53901.1"/>
    </source>
</evidence>
<name>W0A9Y0_9SPHN</name>
<comment type="catalytic activity">
    <reaction evidence="6">
        <text>2-deoxy-D-ribose 5-phosphate = D-glyceraldehyde 3-phosphate + acetaldehyde</text>
        <dbReference type="Rhea" id="RHEA:12821"/>
        <dbReference type="ChEBI" id="CHEBI:15343"/>
        <dbReference type="ChEBI" id="CHEBI:59776"/>
        <dbReference type="ChEBI" id="CHEBI:62877"/>
        <dbReference type="EC" id="4.1.2.4"/>
    </reaction>
</comment>
<dbReference type="SUPFAM" id="SSF51569">
    <property type="entry name" value="Aldolase"/>
    <property type="match status" value="1"/>
</dbReference>
<gene>
    <name evidence="8" type="ORF">NX02_10940</name>
</gene>
<evidence type="ECO:0000256" key="4">
    <source>
        <dbReference type="ARBA" id="ARBA00023239"/>
    </source>
</evidence>
<evidence type="ECO:0000313" key="9">
    <source>
        <dbReference type="Proteomes" id="UP000018851"/>
    </source>
</evidence>
<comment type="similarity">
    <text evidence="2">Belongs to the DeoC/FbaB aldolase family. DeoC type 2 subfamily.</text>
</comment>
<dbReference type="EC" id="4.1.2.4" evidence="3 7"/>
<dbReference type="InterPro" id="IPR002915">
    <property type="entry name" value="DeoC/FbaB/LacD_aldolase"/>
</dbReference>
<evidence type="ECO:0000256" key="6">
    <source>
        <dbReference type="ARBA" id="ARBA00048791"/>
    </source>
</evidence>
<dbReference type="GO" id="GO:0004139">
    <property type="term" value="F:deoxyribose-phosphate aldolase activity"/>
    <property type="evidence" value="ECO:0007669"/>
    <property type="project" value="UniProtKB-UniRule"/>
</dbReference>
<dbReference type="Pfam" id="PF01791">
    <property type="entry name" value="DeoC"/>
    <property type="match status" value="1"/>
</dbReference>
<dbReference type="EMBL" id="CP006644">
    <property type="protein sequence ID" value="AHE53901.1"/>
    <property type="molecule type" value="Genomic_DNA"/>
</dbReference>
<keyword evidence="9" id="KW-1185">Reference proteome</keyword>
<dbReference type="GO" id="GO:0016052">
    <property type="term" value="P:carbohydrate catabolic process"/>
    <property type="evidence" value="ECO:0007669"/>
    <property type="project" value="TreeGrafter"/>
</dbReference>
<dbReference type="Gene3D" id="3.20.20.70">
    <property type="entry name" value="Aldolase class I"/>
    <property type="match status" value="1"/>
</dbReference>
<dbReference type="PANTHER" id="PTHR10889">
    <property type="entry name" value="DEOXYRIBOSE-PHOSPHATE ALDOLASE"/>
    <property type="match status" value="1"/>
</dbReference>
<dbReference type="InterPro" id="IPR013785">
    <property type="entry name" value="Aldolase_TIM"/>
</dbReference>
<evidence type="ECO:0000256" key="3">
    <source>
        <dbReference type="ARBA" id="ARBA00012515"/>
    </source>
</evidence>
<protein>
    <recommendedName>
        <fullName evidence="3 7">Deoxyribose-phosphate aldolase</fullName>
        <ecNumber evidence="3 7">4.1.2.4</ecNumber>
    </recommendedName>
</protein>
<dbReference type="InterPro" id="IPR011343">
    <property type="entry name" value="DeoC"/>
</dbReference>
<dbReference type="KEGG" id="ssan:NX02_10940"/>